<dbReference type="AlphaFoldDB" id="A0A926KJ46"/>
<dbReference type="InterPro" id="IPR015942">
    <property type="entry name" value="Asp/Glu/hydantoin_racemase"/>
</dbReference>
<comment type="similarity">
    <text evidence="1">Belongs to the HyuE racemase family.</text>
</comment>
<comment type="caution">
    <text evidence="2">The sequence shown here is derived from an EMBL/GenBank/DDBJ whole genome shotgun (WGS) entry which is preliminary data.</text>
</comment>
<name>A0A926KJ46_9BACL</name>
<dbReference type="Gene3D" id="3.40.50.12500">
    <property type="match status" value="1"/>
</dbReference>
<sequence>MTTVVAVYTGQGLSERIGQLFREELPGCRLVNIIDDSLIADAIQAGKVTSAITRRLVQYYRHAEEIGADIIFNTCSSVGEVADWARPLFDTPIVKIDDAMARLATMKFAKIGVLATLPTTLEPTRQLLLREAERQNRNVRVLDALAEGAYQALVAGRPEEHDRLIREAAKSVAETADVLVLAQGSMARMEDTLSRETGLPVYASPRLGIMAVREELQRQGKYPCP</sequence>
<keyword evidence="3" id="KW-1185">Reference proteome</keyword>
<dbReference type="GO" id="GO:0047661">
    <property type="term" value="F:amino-acid racemase activity"/>
    <property type="evidence" value="ECO:0007669"/>
    <property type="project" value="InterPro"/>
</dbReference>
<proteinExistence type="inferred from homology"/>
<reference evidence="2" key="1">
    <citation type="submission" date="2020-09" db="EMBL/GenBank/DDBJ databases">
        <title>Draft Genome Sequence of Paenibacillus sp. WST5.</title>
        <authorList>
            <person name="Bao Z."/>
        </authorList>
    </citation>
    <scope>NUCLEOTIDE SEQUENCE</scope>
    <source>
        <strain evidence="2">WST5</strain>
    </source>
</reference>
<evidence type="ECO:0000313" key="2">
    <source>
        <dbReference type="EMBL" id="MBD0378677.1"/>
    </source>
</evidence>
<evidence type="ECO:0000256" key="1">
    <source>
        <dbReference type="ARBA" id="ARBA00038414"/>
    </source>
</evidence>
<dbReference type="Pfam" id="PF01177">
    <property type="entry name" value="Asp_Glu_race"/>
    <property type="match status" value="1"/>
</dbReference>
<gene>
    <name evidence="2" type="ORF">ICC18_00890</name>
</gene>
<dbReference type="Proteomes" id="UP000650466">
    <property type="component" value="Unassembled WGS sequence"/>
</dbReference>
<dbReference type="EMBL" id="JACVVD010000001">
    <property type="protein sequence ID" value="MBD0378677.1"/>
    <property type="molecule type" value="Genomic_DNA"/>
</dbReference>
<evidence type="ECO:0000313" key="3">
    <source>
        <dbReference type="Proteomes" id="UP000650466"/>
    </source>
</evidence>
<dbReference type="InterPro" id="IPR053714">
    <property type="entry name" value="Iso_Racemase_Enz_sf"/>
</dbReference>
<protein>
    <submittedName>
        <fullName evidence="2">Aspartate/glutamate racemase family protein</fullName>
    </submittedName>
</protein>
<dbReference type="RefSeq" id="WP_188172499.1">
    <property type="nucleotide sequence ID" value="NZ_JACVVD010000001.1"/>
</dbReference>
<organism evidence="2 3">
    <name type="scientific">Paenibacillus sedimenti</name>
    <dbReference type="NCBI Taxonomy" id="2770274"/>
    <lineage>
        <taxon>Bacteria</taxon>
        <taxon>Bacillati</taxon>
        <taxon>Bacillota</taxon>
        <taxon>Bacilli</taxon>
        <taxon>Bacillales</taxon>
        <taxon>Paenibacillaceae</taxon>
        <taxon>Paenibacillus</taxon>
    </lineage>
</organism>
<accession>A0A926KJ46</accession>